<dbReference type="EMBL" id="UZAL01044552">
    <property type="protein sequence ID" value="VDP82574.1"/>
    <property type="molecule type" value="Genomic_DNA"/>
</dbReference>
<keyword evidence="2" id="KW-1185">Reference proteome</keyword>
<protein>
    <submittedName>
        <fullName evidence="1">Uncharacterized protein</fullName>
    </submittedName>
</protein>
<proteinExistence type="predicted"/>
<sequence>MIEQEYRELQRQHRILQNNLLLSEEERSRGGEMMIAENNAEFQAARANYEKEIGLLNVS</sequence>
<evidence type="ECO:0000313" key="2">
    <source>
        <dbReference type="Proteomes" id="UP000269396"/>
    </source>
</evidence>
<dbReference type="Proteomes" id="UP000269396">
    <property type="component" value="Unassembled WGS sequence"/>
</dbReference>
<organism evidence="1 2">
    <name type="scientific">Schistosoma mattheei</name>
    <dbReference type="NCBI Taxonomy" id="31246"/>
    <lineage>
        <taxon>Eukaryota</taxon>
        <taxon>Metazoa</taxon>
        <taxon>Spiralia</taxon>
        <taxon>Lophotrochozoa</taxon>
        <taxon>Platyhelminthes</taxon>
        <taxon>Trematoda</taxon>
        <taxon>Digenea</taxon>
        <taxon>Strigeidida</taxon>
        <taxon>Schistosomatoidea</taxon>
        <taxon>Schistosomatidae</taxon>
        <taxon>Schistosoma</taxon>
    </lineage>
</organism>
<accession>A0A183Q1J2</accession>
<gene>
    <name evidence="1" type="ORF">SMTD_LOCUS20477</name>
</gene>
<reference evidence="1 2" key="1">
    <citation type="submission" date="2018-11" db="EMBL/GenBank/DDBJ databases">
        <authorList>
            <consortium name="Pathogen Informatics"/>
        </authorList>
    </citation>
    <scope>NUCLEOTIDE SEQUENCE [LARGE SCALE GENOMIC DNA]</scope>
    <source>
        <strain>Denwood</strain>
        <strain evidence="2">Zambia</strain>
    </source>
</reference>
<name>A0A183Q1J2_9TREM</name>
<evidence type="ECO:0000313" key="1">
    <source>
        <dbReference type="EMBL" id="VDP82574.1"/>
    </source>
</evidence>
<dbReference type="AlphaFoldDB" id="A0A183Q1J2"/>